<organism evidence="4 5">
    <name type="scientific">Aurantiacibacter gilvus</name>
    <dbReference type="NCBI Taxonomy" id="3139141"/>
    <lineage>
        <taxon>Bacteria</taxon>
        <taxon>Pseudomonadati</taxon>
        <taxon>Pseudomonadota</taxon>
        <taxon>Alphaproteobacteria</taxon>
        <taxon>Sphingomonadales</taxon>
        <taxon>Erythrobacteraceae</taxon>
        <taxon>Aurantiacibacter</taxon>
    </lineage>
</organism>
<feature type="domain" description="TPM" evidence="3">
    <location>
        <begin position="38"/>
        <end position="160"/>
    </location>
</feature>
<name>A0ABU9IBV3_9SPHN</name>
<proteinExistence type="predicted"/>
<feature type="signal peptide" evidence="2">
    <location>
        <begin position="1"/>
        <end position="25"/>
    </location>
</feature>
<feature type="chain" id="PRO_5047299972" evidence="2">
    <location>
        <begin position="26"/>
        <end position="285"/>
    </location>
</feature>
<dbReference type="InterPro" id="IPR007621">
    <property type="entry name" value="TPM_dom"/>
</dbReference>
<dbReference type="Pfam" id="PF04536">
    <property type="entry name" value="TPM_phosphatase"/>
    <property type="match status" value="1"/>
</dbReference>
<keyword evidence="1" id="KW-0812">Transmembrane</keyword>
<dbReference type="Proteomes" id="UP001497045">
    <property type="component" value="Unassembled WGS sequence"/>
</dbReference>
<evidence type="ECO:0000313" key="5">
    <source>
        <dbReference type="Proteomes" id="UP001497045"/>
    </source>
</evidence>
<evidence type="ECO:0000256" key="1">
    <source>
        <dbReference type="SAM" id="Phobius"/>
    </source>
</evidence>
<keyword evidence="5" id="KW-1185">Reference proteome</keyword>
<gene>
    <name evidence="4" type="ORF">AAEO60_03425</name>
</gene>
<sequence length="285" mass="29439">MTHPIRVLLLALAAMLSVLAVPATAQNYDFPERPEGPVADTADMLSPATEAALDARLRDYNRETGRAIIIATVPDLGGSAIEPYATALFSEWGIGGAERDMGLLLLISRDDREMRIEIGYGLHPYFGGIMAGRIIRDTITPRFRNGDFDGGVTAGVDAILAHLANSPEDAIAIEEAAQAAEQNKRSEGGFPIGTLIWLGFLFFFFILPMFAGGSKRRYRRGGAGGVIGNIILWEAGKAIARGASGGHSSWGGGGFSGGGGGFSGGGGFGGFGGGMSGGGGASGGW</sequence>
<dbReference type="PANTHER" id="PTHR30373:SF2">
    <property type="entry name" value="UPF0603 PROTEIN YGCG"/>
    <property type="match status" value="1"/>
</dbReference>
<dbReference type="RefSeq" id="WP_341672244.1">
    <property type="nucleotide sequence ID" value="NZ_JBBYHV010000001.1"/>
</dbReference>
<dbReference type="PANTHER" id="PTHR30373">
    <property type="entry name" value="UPF0603 PROTEIN YGCG"/>
    <property type="match status" value="1"/>
</dbReference>
<protein>
    <submittedName>
        <fullName evidence="4">TPM domain-containing protein</fullName>
    </submittedName>
</protein>
<reference evidence="4 5" key="1">
    <citation type="submission" date="2024-04" db="EMBL/GenBank/DDBJ databases">
        <title>Aurantiacibacter sp. DGU6 16S ribosomal RNA gene Genome sequencing and assembly.</title>
        <authorList>
            <person name="Park S."/>
        </authorList>
    </citation>
    <scope>NUCLEOTIDE SEQUENCE [LARGE SCALE GENOMIC DNA]</scope>
    <source>
        <strain evidence="4 5">DGU6</strain>
    </source>
</reference>
<keyword evidence="1" id="KW-1133">Transmembrane helix</keyword>
<accession>A0ABU9IBV3</accession>
<evidence type="ECO:0000313" key="4">
    <source>
        <dbReference type="EMBL" id="MEL1249715.1"/>
    </source>
</evidence>
<evidence type="ECO:0000256" key="2">
    <source>
        <dbReference type="SAM" id="SignalP"/>
    </source>
</evidence>
<evidence type="ECO:0000259" key="3">
    <source>
        <dbReference type="Pfam" id="PF04536"/>
    </source>
</evidence>
<keyword evidence="1" id="KW-0472">Membrane</keyword>
<keyword evidence="2" id="KW-0732">Signal</keyword>
<dbReference type="Gene3D" id="3.10.310.50">
    <property type="match status" value="1"/>
</dbReference>
<feature type="transmembrane region" description="Helical" evidence="1">
    <location>
        <begin position="190"/>
        <end position="211"/>
    </location>
</feature>
<comment type="caution">
    <text evidence="4">The sequence shown here is derived from an EMBL/GenBank/DDBJ whole genome shotgun (WGS) entry which is preliminary data.</text>
</comment>
<dbReference type="EMBL" id="JBBYHV010000001">
    <property type="protein sequence ID" value="MEL1249715.1"/>
    <property type="molecule type" value="Genomic_DNA"/>
</dbReference>